<dbReference type="AlphaFoldDB" id="A0A4D6MWJ9"/>
<proteinExistence type="predicted"/>
<reference evidence="2 3" key="1">
    <citation type="submission" date="2019-04" db="EMBL/GenBank/DDBJ databases">
        <title>An improved genome assembly and genetic linkage map for asparagus bean, Vigna unguiculata ssp. sesquipedialis.</title>
        <authorList>
            <person name="Xia Q."/>
            <person name="Zhang R."/>
            <person name="Dong Y."/>
        </authorList>
    </citation>
    <scope>NUCLEOTIDE SEQUENCE [LARGE SCALE GENOMIC DNA]</scope>
    <source>
        <tissue evidence="2">Leaf</tissue>
    </source>
</reference>
<protein>
    <submittedName>
        <fullName evidence="2">Uncharacterized protein</fullName>
    </submittedName>
</protein>
<keyword evidence="3" id="KW-1185">Reference proteome</keyword>
<evidence type="ECO:0000256" key="1">
    <source>
        <dbReference type="SAM" id="MobiDB-lite"/>
    </source>
</evidence>
<evidence type="ECO:0000313" key="2">
    <source>
        <dbReference type="EMBL" id="QCE04499.1"/>
    </source>
</evidence>
<gene>
    <name evidence="2" type="ORF">DEO72_LG8g2535</name>
</gene>
<organism evidence="2 3">
    <name type="scientific">Vigna unguiculata</name>
    <name type="common">Cowpea</name>
    <dbReference type="NCBI Taxonomy" id="3917"/>
    <lineage>
        <taxon>Eukaryota</taxon>
        <taxon>Viridiplantae</taxon>
        <taxon>Streptophyta</taxon>
        <taxon>Embryophyta</taxon>
        <taxon>Tracheophyta</taxon>
        <taxon>Spermatophyta</taxon>
        <taxon>Magnoliopsida</taxon>
        <taxon>eudicotyledons</taxon>
        <taxon>Gunneridae</taxon>
        <taxon>Pentapetalae</taxon>
        <taxon>rosids</taxon>
        <taxon>fabids</taxon>
        <taxon>Fabales</taxon>
        <taxon>Fabaceae</taxon>
        <taxon>Papilionoideae</taxon>
        <taxon>50 kb inversion clade</taxon>
        <taxon>NPAAA clade</taxon>
        <taxon>indigoferoid/millettioid clade</taxon>
        <taxon>Phaseoleae</taxon>
        <taxon>Vigna</taxon>
    </lineage>
</organism>
<dbReference type="Proteomes" id="UP000501690">
    <property type="component" value="Linkage Group LG8"/>
</dbReference>
<evidence type="ECO:0000313" key="3">
    <source>
        <dbReference type="Proteomes" id="UP000501690"/>
    </source>
</evidence>
<dbReference type="EMBL" id="CP039352">
    <property type="protein sequence ID" value="QCE04499.1"/>
    <property type="molecule type" value="Genomic_DNA"/>
</dbReference>
<accession>A0A4D6MWJ9</accession>
<name>A0A4D6MWJ9_VIGUN</name>
<feature type="region of interest" description="Disordered" evidence="1">
    <location>
        <begin position="1"/>
        <end position="29"/>
    </location>
</feature>
<sequence length="66" mass="7263">MENQASPAAPLHHSTTSRHHAITPSLEATDDAISLRSIAKRSYNRVNNISSSIFQAGSRQCCDHHH</sequence>